<feature type="domain" description="HTH gntR-type" evidence="7">
    <location>
        <begin position="19"/>
        <end position="87"/>
    </location>
</feature>
<proteinExistence type="inferred from homology"/>
<dbReference type="CDD" id="cd07377">
    <property type="entry name" value="WHTH_GntR"/>
    <property type="match status" value="1"/>
</dbReference>
<dbReference type="GO" id="GO:0030170">
    <property type="term" value="F:pyridoxal phosphate binding"/>
    <property type="evidence" value="ECO:0007669"/>
    <property type="project" value="InterPro"/>
</dbReference>
<reference evidence="8 9" key="2">
    <citation type="submission" date="2019-08" db="EMBL/GenBank/DDBJ databases">
        <title>Amycolatopsis acidicola sp. nov., isolated from peat swamp forest soil.</title>
        <authorList>
            <person name="Srisuk N."/>
        </authorList>
    </citation>
    <scope>NUCLEOTIDE SEQUENCE [LARGE SCALE GENOMIC DNA]</scope>
    <source>
        <strain evidence="8 9">TBRC 6029</strain>
    </source>
</reference>
<dbReference type="AlphaFoldDB" id="A0A558AIR4"/>
<keyword evidence="8" id="KW-0808">Transferase</keyword>
<dbReference type="InterPro" id="IPR036390">
    <property type="entry name" value="WH_DNA-bd_sf"/>
</dbReference>
<feature type="compositionally biased region" description="Low complexity" evidence="6">
    <location>
        <begin position="85"/>
        <end position="94"/>
    </location>
</feature>
<dbReference type="Pfam" id="PF00392">
    <property type="entry name" value="GntR"/>
    <property type="match status" value="1"/>
</dbReference>
<dbReference type="Gene3D" id="1.10.10.10">
    <property type="entry name" value="Winged helix-like DNA-binding domain superfamily/Winged helix DNA-binding domain"/>
    <property type="match status" value="1"/>
</dbReference>
<dbReference type="PANTHER" id="PTHR46577">
    <property type="entry name" value="HTH-TYPE TRANSCRIPTIONAL REGULATORY PROTEIN GABR"/>
    <property type="match status" value="1"/>
</dbReference>
<dbReference type="CDD" id="cd00609">
    <property type="entry name" value="AAT_like"/>
    <property type="match status" value="1"/>
</dbReference>
<reference evidence="8 9" key="1">
    <citation type="submission" date="2019-07" db="EMBL/GenBank/DDBJ databases">
        <authorList>
            <person name="Duangmal K."/>
            <person name="Teo W.F.A."/>
        </authorList>
    </citation>
    <scope>NUCLEOTIDE SEQUENCE [LARGE SCALE GENOMIC DNA]</scope>
    <source>
        <strain evidence="8 9">TBRC 6029</strain>
    </source>
</reference>
<dbReference type="PRINTS" id="PR00035">
    <property type="entry name" value="HTHGNTR"/>
</dbReference>
<keyword evidence="8" id="KW-0032">Aminotransferase</keyword>
<dbReference type="GO" id="GO:0008483">
    <property type="term" value="F:transaminase activity"/>
    <property type="evidence" value="ECO:0007669"/>
    <property type="project" value="UniProtKB-KW"/>
</dbReference>
<dbReference type="RefSeq" id="WP_144592703.1">
    <property type="nucleotide sequence ID" value="NZ_VJWX01000545.1"/>
</dbReference>
<dbReference type="GO" id="GO:0003700">
    <property type="term" value="F:DNA-binding transcription factor activity"/>
    <property type="evidence" value="ECO:0007669"/>
    <property type="project" value="InterPro"/>
</dbReference>
<dbReference type="GO" id="GO:0003677">
    <property type="term" value="F:DNA binding"/>
    <property type="evidence" value="ECO:0007669"/>
    <property type="project" value="UniProtKB-KW"/>
</dbReference>
<comment type="caution">
    <text evidence="8">The sequence shown here is derived from an EMBL/GenBank/DDBJ whole genome shotgun (WGS) entry which is preliminary data.</text>
</comment>
<dbReference type="InterPro" id="IPR015421">
    <property type="entry name" value="PyrdxlP-dep_Trfase_major"/>
</dbReference>
<dbReference type="Proteomes" id="UP000320011">
    <property type="component" value="Unassembled WGS sequence"/>
</dbReference>
<dbReference type="Pfam" id="PF00155">
    <property type="entry name" value="Aminotran_1_2"/>
    <property type="match status" value="1"/>
</dbReference>
<keyword evidence="9" id="KW-1185">Reference proteome</keyword>
<organism evidence="8 9">
    <name type="scientific">Amycolatopsis rhizosphaerae</name>
    <dbReference type="NCBI Taxonomy" id="2053003"/>
    <lineage>
        <taxon>Bacteria</taxon>
        <taxon>Bacillati</taxon>
        <taxon>Actinomycetota</taxon>
        <taxon>Actinomycetes</taxon>
        <taxon>Pseudonocardiales</taxon>
        <taxon>Pseudonocardiaceae</taxon>
        <taxon>Amycolatopsis</taxon>
    </lineage>
</organism>
<keyword evidence="5" id="KW-0804">Transcription</keyword>
<keyword evidence="3" id="KW-0805">Transcription regulation</keyword>
<evidence type="ECO:0000256" key="5">
    <source>
        <dbReference type="ARBA" id="ARBA00023163"/>
    </source>
</evidence>
<dbReference type="PROSITE" id="PS50949">
    <property type="entry name" value="HTH_GNTR"/>
    <property type="match status" value="1"/>
</dbReference>
<protein>
    <submittedName>
        <fullName evidence="8">PLP-dependent aminotransferase family protein</fullName>
    </submittedName>
</protein>
<dbReference type="InterPro" id="IPR000524">
    <property type="entry name" value="Tscrpt_reg_HTH_GntR"/>
</dbReference>
<name>A0A558AIR4_9PSEU</name>
<sequence length="462" mass="50034">MWESWSSLGWDVHLDWHPDTGRPGLADALRRAIRERRLGPGTALPSTRALAKDLGIARGTVTRVYADLAAEGYLLTSQGAPTRVAAGGTAPAVPAREHPRTTTRSRDARWNLSPGRPDLSSFPRAAWLSAARRVLLEAPPGVFDYGDPRGPAVLREALARYLARSRGVVTDPERVVVCGGFNHAMAVLAQVLREDGELAFEDPSLPEFRATATGNGLSVTGVRVDEHGLVVSELDSPAVVVTPAHQFPLGYTLAPARRTALTRWAGRNGGLVIEDDYDGEFRFDRRPVGAVQALAPERTIYVGSVSKTLAPSLRIGWIVPPRSLVEPVRAALAATGWRAPSMDHLILAEMLTSGSYDRHVRQRRLAYRKRRDRLLAALPESVTPLGISAGLHVVLLLPSGVPEEDAFAAVARESIALEQLGRFWIRAGGRPQGIVVGYATPPEHAFTPAIEALTRSLRAITR</sequence>
<dbReference type="InterPro" id="IPR036388">
    <property type="entry name" value="WH-like_DNA-bd_sf"/>
</dbReference>
<dbReference type="SUPFAM" id="SSF53383">
    <property type="entry name" value="PLP-dependent transferases"/>
    <property type="match status" value="1"/>
</dbReference>
<evidence type="ECO:0000256" key="6">
    <source>
        <dbReference type="SAM" id="MobiDB-lite"/>
    </source>
</evidence>
<keyword evidence="4" id="KW-0238">DNA-binding</keyword>
<dbReference type="InterPro" id="IPR004839">
    <property type="entry name" value="Aminotransferase_I/II_large"/>
</dbReference>
<dbReference type="InterPro" id="IPR051446">
    <property type="entry name" value="HTH_trans_reg/aminotransferase"/>
</dbReference>
<gene>
    <name evidence="8" type="ORF">FNH05_32685</name>
</gene>
<evidence type="ECO:0000259" key="7">
    <source>
        <dbReference type="PROSITE" id="PS50949"/>
    </source>
</evidence>
<dbReference type="InterPro" id="IPR015424">
    <property type="entry name" value="PyrdxlP-dep_Trfase"/>
</dbReference>
<feature type="region of interest" description="Disordered" evidence="6">
    <location>
        <begin position="85"/>
        <end position="112"/>
    </location>
</feature>
<dbReference type="EMBL" id="VJWX01000545">
    <property type="protein sequence ID" value="TVT24158.1"/>
    <property type="molecule type" value="Genomic_DNA"/>
</dbReference>
<accession>A0A558AIR4</accession>
<keyword evidence="2" id="KW-0663">Pyridoxal phosphate</keyword>
<evidence type="ECO:0000256" key="4">
    <source>
        <dbReference type="ARBA" id="ARBA00023125"/>
    </source>
</evidence>
<feature type="compositionally biased region" description="Basic and acidic residues" evidence="6">
    <location>
        <begin position="95"/>
        <end position="109"/>
    </location>
</feature>
<dbReference type="PANTHER" id="PTHR46577:SF1">
    <property type="entry name" value="HTH-TYPE TRANSCRIPTIONAL REGULATORY PROTEIN GABR"/>
    <property type="match status" value="1"/>
</dbReference>
<comment type="similarity">
    <text evidence="1">In the C-terminal section; belongs to the class-I pyridoxal-phosphate-dependent aminotransferase family.</text>
</comment>
<evidence type="ECO:0000256" key="3">
    <source>
        <dbReference type="ARBA" id="ARBA00023015"/>
    </source>
</evidence>
<evidence type="ECO:0000256" key="1">
    <source>
        <dbReference type="ARBA" id="ARBA00005384"/>
    </source>
</evidence>
<evidence type="ECO:0000313" key="9">
    <source>
        <dbReference type="Proteomes" id="UP000320011"/>
    </source>
</evidence>
<dbReference type="SMART" id="SM00345">
    <property type="entry name" value="HTH_GNTR"/>
    <property type="match status" value="1"/>
</dbReference>
<dbReference type="SUPFAM" id="SSF46785">
    <property type="entry name" value="Winged helix' DNA-binding domain"/>
    <property type="match status" value="1"/>
</dbReference>
<dbReference type="Gene3D" id="3.40.640.10">
    <property type="entry name" value="Type I PLP-dependent aspartate aminotransferase-like (Major domain)"/>
    <property type="match status" value="1"/>
</dbReference>
<evidence type="ECO:0000313" key="8">
    <source>
        <dbReference type="EMBL" id="TVT24158.1"/>
    </source>
</evidence>
<evidence type="ECO:0000256" key="2">
    <source>
        <dbReference type="ARBA" id="ARBA00022898"/>
    </source>
</evidence>
<dbReference type="OrthoDB" id="5415143at2"/>